<name>A0AA95H631_9GAMM</name>
<dbReference type="Gene3D" id="3.40.50.300">
    <property type="entry name" value="P-loop containing nucleotide triphosphate hydrolases"/>
    <property type="match status" value="1"/>
</dbReference>
<dbReference type="SUPFAM" id="SSF52540">
    <property type="entry name" value="P-loop containing nucleoside triphosphate hydrolases"/>
    <property type="match status" value="1"/>
</dbReference>
<accession>A0AA95H631</accession>
<protein>
    <submittedName>
        <fullName evidence="2">AAA family ATPase</fullName>
    </submittedName>
</protein>
<dbReference type="PANTHER" id="PTHR43581">
    <property type="entry name" value="ATP/GTP PHOSPHATASE"/>
    <property type="match status" value="1"/>
</dbReference>
<dbReference type="Proteomes" id="UP001300672">
    <property type="component" value="Chromosome"/>
</dbReference>
<dbReference type="PANTHER" id="PTHR43581:SF2">
    <property type="entry name" value="EXCINUCLEASE ATPASE SUBUNIT"/>
    <property type="match status" value="1"/>
</dbReference>
<dbReference type="EMBL" id="CP124755">
    <property type="protein sequence ID" value="WGZ90935.1"/>
    <property type="molecule type" value="Genomic_DNA"/>
</dbReference>
<feature type="domain" description="Endonuclease GajA/Old nuclease/RecF-like AAA" evidence="1">
    <location>
        <begin position="3"/>
        <end position="363"/>
    </location>
</feature>
<gene>
    <name evidence="2" type="ORF">QJT80_00350</name>
</gene>
<dbReference type="InterPro" id="IPR051396">
    <property type="entry name" value="Bact_Antivir_Def_Nuclease"/>
</dbReference>
<sequence length="451" mass="51349">MDISIKNLGAISEANFTVGDLTVICGKNNTGKTYLTYAVYGFLDDWRNNNYTFLFDIDMSLLFLASGKEKISIDQCKEFIEQALLNANNSFAKKIKDIFSNQNNLQESSFNLKIDICQLIKNIKNKKKINIVIDIGKTEENFTLFFNADFISLETNSRIKKLYFTPFLNDLIKKGIISDFIPSSFVVSAERTGAALFQREVDFTRSRLIDLMKETSINPQQLLGRFTAEYPLPVKHNIDFIRDLPNIVDKQSEFSVNHPEVIAAFNEIAGGDYTVNAVGGINYTPHNQPDIKLTLAESSSTVRSLVDISFYLKHLAKQGDLLMIDEPELNLHPENQRKIARLFAMLVNAGIRVFITTHSDYIIKEFNTLLLLNKQDQRIKELAEREGYQTSELLKPEQLNIYMTTPDTNIKDRKAYSLIAANISAENGIELTSFDEVIEDMNRIQDEIVWG</sequence>
<reference evidence="2" key="1">
    <citation type="journal article" date="2023" name="Int. J. Mol. Sci.">
        <title>Metagenomics Revealed a New Genus 'Candidatus Thiocaldithrix dubininis' gen. nov., sp. nov. and a New Species 'Candidatus Thiothrix putei' sp. nov. in the Family Thiotrichaceae, Some Members of Which Have Traits of Both Na+- and H+-Motive Energetics.</title>
        <authorList>
            <person name="Ravin N.V."/>
            <person name="Muntyan M.S."/>
            <person name="Smolyakov D.D."/>
            <person name="Rudenko T.S."/>
            <person name="Beletsky A.V."/>
            <person name="Mardanov A.V."/>
            <person name="Grabovich M.Y."/>
        </authorList>
    </citation>
    <scope>NUCLEOTIDE SEQUENCE</scope>
    <source>
        <strain evidence="2">GKL-01</strain>
    </source>
</reference>
<proteinExistence type="predicted"/>
<evidence type="ECO:0000259" key="1">
    <source>
        <dbReference type="Pfam" id="PF13175"/>
    </source>
</evidence>
<dbReference type="CDD" id="cd00267">
    <property type="entry name" value="ABC_ATPase"/>
    <property type="match status" value="1"/>
</dbReference>
<dbReference type="InterPro" id="IPR041685">
    <property type="entry name" value="AAA_GajA/Old/RecF-like"/>
</dbReference>
<dbReference type="KEGG" id="tdu:QJT80_00350"/>
<organism evidence="2">
    <name type="scientific">Candidatus Thiocaldithrix dubininis</name>
    <dbReference type="NCBI Taxonomy" id="3080823"/>
    <lineage>
        <taxon>Bacteria</taxon>
        <taxon>Pseudomonadati</taxon>
        <taxon>Pseudomonadota</taxon>
        <taxon>Gammaproteobacteria</taxon>
        <taxon>Thiotrichales</taxon>
        <taxon>Thiotrichaceae</taxon>
        <taxon>Candidatus Thiocaldithrix</taxon>
    </lineage>
</organism>
<reference evidence="2" key="2">
    <citation type="submission" date="2023-04" db="EMBL/GenBank/DDBJ databases">
        <authorList>
            <person name="Beletskiy A.V."/>
            <person name="Mardanov A.V."/>
            <person name="Ravin N.V."/>
        </authorList>
    </citation>
    <scope>NUCLEOTIDE SEQUENCE</scope>
    <source>
        <strain evidence="2">GKL-01</strain>
    </source>
</reference>
<dbReference type="InterPro" id="IPR027417">
    <property type="entry name" value="P-loop_NTPase"/>
</dbReference>
<dbReference type="AlphaFoldDB" id="A0AA95H631"/>
<evidence type="ECO:0000313" key="2">
    <source>
        <dbReference type="EMBL" id="WGZ90935.1"/>
    </source>
</evidence>
<dbReference type="Pfam" id="PF13175">
    <property type="entry name" value="AAA_15"/>
    <property type="match status" value="1"/>
</dbReference>